<protein>
    <submittedName>
        <fullName evidence="4">Choline-sulfatase</fullName>
        <ecNumber evidence="4">3.1.6.6</ecNumber>
    </submittedName>
</protein>
<dbReference type="SUPFAM" id="SSF53649">
    <property type="entry name" value="Alkaline phosphatase-like"/>
    <property type="match status" value="1"/>
</dbReference>
<feature type="compositionally biased region" description="Basic and acidic residues" evidence="1">
    <location>
        <begin position="575"/>
        <end position="584"/>
    </location>
</feature>
<dbReference type="InterPro" id="IPR000917">
    <property type="entry name" value="Sulfatase_N"/>
</dbReference>
<dbReference type="RefSeq" id="WP_197454351.1">
    <property type="nucleotide sequence ID" value="NZ_CP151726.1"/>
</dbReference>
<evidence type="ECO:0000313" key="4">
    <source>
        <dbReference type="EMBL" id="TWU05589.1"/>
    </source>
</evidence>
<dbReference type="PANTHER" id="PTHR43751:SF1">
    <property type="entry name" value="SULFATASE ATSG-RELATED"/>
    <property type="match status" value="1"/>
</dbReference>
<dbReference type="EMBL" id="SJPN01000002">
    <property type="protein sequence ID" value="TWU05589.1"/>
    <property type="molecule type" value="Genomic_DNA"/>
</dbReference>
<feature type="domain" description="Sulfatase N-terminal" evidence="3">
    <location>
        <begin position="71"/>
        <end position="353"/>
    </location>
</feature>
<reference evidence="4 5" key="1">
    <citation type="submission" date="2019-02" db="EMBL/GenBank/DDBJ databases">
        <title>Deep-cultivation of Planctomycetes and their phenomic and genomic characterization uncovers novel biology.</title>
        <authorList>
            <person name="Wiegand S."/>
            <person name="Jogler M."/>
            <person name="Boedeker C."/>
            <person name="Pinto D."/>
            <person name="Vollmers J."/>
            <person name="Rivas-Marin E."/>
            <person name="Kohn T."/>
            <person name="Peeters S.H."/>
            <person name="Heuer A."/>
            <person name="Rast P."/>
            <person name="Oberbeckmann S."/>
            <person name="Bunk B."/>
            <person name="Jeske O."/>
            <person name="Meyerdierks A."/>
            <person name="Storesund J.E."/>
            <person name="Kallscheuer N."/>
            <person name="Luecker S."/>
            <person name="Lage O.M."/>
            <person name="Pohl T."/>
            <person name="Merkel B.J."/>
            <person name="Hornburger P."/>
            <person name="Mueller R.-W."/>
            <person name="Bruemmer F."/>
            <person name="Labrenz M."/>
            <person name="Spormann A.M."/>
            <person name="Op Den Camp H."/>
            <person name="Overmann J."/>
            <person name="Amann R."/>
            <person name="Jetten M.S.M."/>
            <person name="Mascher T."/>
            <person name="Medema M.H."/>
            <person name="Devos D.P."/>
            <person name="Kaster A.-K."/>
            <person name="Ovreas L."/>
            <person name="Rohde M."/>
            <person name="Galperin M.Y."/>
            <person name="Jogler C."/>
        </authorList>
    </citation>
    <scope>NUCLEOTIDE SEQUENCE [LARGE SCALE GENOMIC DNA]</scope>
    <source>
        <strain evidence="4 5">Pla52n</strain>
    </source>
</reference>
<sequence>MDSVRYRLRNLSSINGVLDFAGNALLREFWRIPLRDASGNVSLIVATGLLLIAMLSAANSFADVQANTERPNILIAISDDQSYPHASAYGDPAIKTPAFDRVAKQGILFRNAFTPAPGCSPMRAAFLTGREIWQNREAGTHASDFPTELPVFTQQLEQAGYHVGMTGKGWGPGKSAGWPHNPAGKGYGKRKMEAPKGISNLDYAANFEDFLAEQKEGQPFCFWFGGQEPHRVYGAGLGAENGVDPAKVNVPKFLPDSDAIRSDMADYLFEVQWFDSHLQRMLDKLAETGQLDNTLVIVTSDNGMPFPRAKANLYEYGIHMPMAVSWPAEIPAGQDTDDLVSLIDVTRVIFEAARVVPRQSEQLSGVSFLSRFHGASDKTVPARDAVFSGRERHSSSRYNTLGYPSRCVRTKTHLYIRNFKPERWPAGPGQKYDGAKFNGDGELVAGKLGPPHAGYHDIDDGPTLRWMVDHRDEPKVGQLLSAAVDLRPAVELYDIRTDPACMDNLAGKPEFAELQQAMAQTLQDHLVRTGDLRQTDPAAAEIWETYPRHSSLRWFETPQWAIDHPDDVPEQPWLEARRPRQESK</sequence>
<dbReference type="AlphaFoldDB" id="A0A5C6B298"/>
<dbReference type="Proteomes" id="UP000320176">
    <property type="component" value="Unassembled WGS sequence"/>
</dbReference>
<evidence type="ECO:0000259" key="3">
    <source>
        <dbReference type="Pfam" id="PF00884"/>
    </source>
</evidence>
<keyword evidence="2" id="KW-1133">Transmembrane helix</keyword>
<dbReference type="Gene3D" id="3.40.720.10">
    <property type="entry name" value="Alkaline Phosphatase, subunit A"/>
    <property type="match status" value="1"/>
</dbReference>
<keyword evidence="2" id="KW-0812">Transmembrane</keyword>
<keyword evidence="5" id="KW-1185">Reference proteome</keyword>
<evidence type="ECO:0000256" key="2">
    <source>
        <dbReference type="SAM" id="Phobius"/>
    </source>
</evidence>
<organism evidence="4 5">
    <name type="scientific">Stieleria varia</name>
    <dbReference type="NCBI Taxonomy" id="2528005"/>
    <lineage>
        <taxon>Bacteria</taxon>
        <taxon>Pseudomonadati</taxon>
        <taxon>Planctomycetota</taxon>
        <taxon>Planctomycetia</taxon>
        <taxon>Pirellulales</taxon>
        <taxon>Pirellulaceae</taxon>
        <taxon>Stieleria</taxon>
    </lineage>
</organism>
<dbReference type="GO" id="GO:0047753">
    <property type="term" value="F:choline-sulfatase activity"/>
    <property type="evidence" value="ECO:0007669"/>
    <property type="project" value="UniProtKB-EC"/>
</dbReference>
<dbReference type="InterPro" id="IPR017850">
    <property type="entry name" value="Alkaline_phosphatase_core_sf"/>
</dbReference>
<gene>
    <name evidence="4" type="primary">betC_3</name>
    <name evidence="4" type="ORF">Pla52n_13040</name>
</gene>
<accession>A0A5C6B298</accession>
<proteinExistence type="predicted"/>
<dbReference type="Pfam" id="PF00884">
    <property type="entry name" value="Sulfatase"/>
    <property type="match status" value="1"/>
</dbReference>
<evidence type="ECO:0000256" key="1">
    <source>
        <dbReference type="SAM" id="MobiDB-lite"/>
    </source>
</evidence>
<dbReference type="CDD" id="cd16027">
    <property type="entry name" value="SGSH"/>
    <property type="match status" value="1"/>
</dbReference>
<feature type="transmembrane region" description="Helical" evidence="2">
    <location>
        <begin position="41"/>
        <end position="62"/>
    </location>
</feature>
<evidence type="ECO:0000313" key="5">
    <source>
        <dbReference type="Proteomes" id="UP000320176"/>
    </source>
</evidence>
<dbReference type="EC" id="3.1.6.6" evidence="4"/>
<dbReference type="InterPro" id="IPR052701">
    <property type="entry name" value="GAG_Ulvan_Degrading_Sulfatases"/>
</dbReference>
<comment type="caution">
    <text evidence="4">The sequence shown here is derived from an EMBL/GenBank/DDBJ whole genome shotgun (WGS) entry which is preliminary data.</text>
</comment>
<dbReference type="PANTHER" id="PTHR43751">
    <property type="entry name" value="SULFATASE"/>
    <property type="match status" value="1"/>
</dbReference>
<name>A0A5C6B298_9BACT</name>
<keyword evidence="4" id="KW-0378">Hydrolase</keyword>
<keyword evidence="2" id="KW-0472">Membrane</keyword>
<feature type="region of interest" description="Disordered" evidence="1">
    <location>
        <begin position="563"/>
        <end position="584"/>
    </location>
</feature>